<keyword evidence="5" id="KW-0804">Transcription</keyword>
<evidence type="ECO:0000256" key="1">
    <source>
        <dbReference type="ARBA" id="ARBA00010641"/>
    </source>
</evidence>
<keyword evidence="4" id="KW-0238">DNA-binding</keyword>
<feature type="domain" description="RNA polymerase sigma-70 region 2" evidence="6">
    <location>
        <begin position="33"/>
        <end position="100"/>
    </location>
</feature>
<evidence type="ECO:0000259" key="6">
    <source>
        <dbReference type="Pfam" id="PF04542"/>
    </source>
</evidence>
<accession>A0ABW4GTC4</accession>
<evidence type="ECO:0000256" key="3">
    <source>
        <dbReference type="ARBA" id="ARBA00023082"/>
    </source>
</evidence>
<dbReference type="InterPro" id="IPR039425">
    <property type="entry name" value="RNA_pol_sigma-70-like"/>
</dbReference>
<dbReference type="InterPro" id="IPR014284">
    <property type="entry name" value="RNA_pol_sigma-70_dom"/>
</dbReference>
<dbReference type="PANTHER" id="PTHR43133:SF8">
    <property type="entry name" value="RNA POLYMERASE SIGMA FACTOR HI_1459-RELATED"/>
    <property type="match status" value="1"/>
</dbReference>
<sequence>MPAPPQDSAPPIEVTDACLIEQSWRHPERFGALFDRYFDTIHRYVHLRLDESAADDVAAETFLRAFRARKRYDTARPSARAWLYGIAANLVADHTRAQARWYRALTRSVPPTQVASHDERVVQRVSAAVMQPRLAAGLALLSPGDRDVLLLIACAQLSYEEVSEALGIPAGTVGSRLNRARTKLRESIGPYEETLQ</sequence>
<keyword evidence="3" id="KW-0731">Sigma factor</keyword>
<dbReference type="Pfam" id="PF04542">
    <property type="entry name" value="Sigma70_r2"/>
    <property type="match status" value="1"/>
</dbReference>
<evidence type="ECO:0000259" key="7">
    <source>
        <dbReference type="Pfam" id="PF08281"/>
    </source>
</evidence>
<evidence type="ECO:0000256" key="4">
    <source>
        <dbReference type="ARBA" id="ARBA00023125"/>
    </source>
</evidence>
<protein>
    <submittedName>
        <fullName evidence="8">RNA polymerase sigma factor</fullName>
    </submittedName>
</protein>
<dbReference type="RefSeq" id="WP_219533968.1">
    <property type="nucleotide sequence ID" value="NZ_JAHKRM010000020.1"/>
</dbReference>
<proteinExistence type="inferred from homology"/>
<organism evidence="8 9">
    <name type="scientific">Nonomuraea guangzhouensis</name>
    <dbReference type="NCBI Taxonomy" id="1291555"/>
    <lineage>
        <taxon>Bacteria</taxon>
        <taxon>Bacillati</taxon>
        <taxon>Actinomycetota</taxon>
        <taxon>Actinomycetes</taxon>
        <taxon>Streptosporangiales</taxon>
        <taxon>Streptosporangiaceae</taxon>
        <taxon>Nonomuraea</taxon>
    </lineage>
</organism>
<reference evidence="9" key="1">
    <citation type="journal article" date="2019" name="Int. J. Syst. Evol. Microbiol.">
        <title>The Global Catalogue of Microorganisms (GCM) 10K type strain sequencing project: providing services to taxonomists for standard genome sequencing and annotation.</title>
        <authorList>
            <consortium name="The Broad Institute Genomics Platform"/>
            <consortium name="The Broad Institute Genome Sequencing Center for Infectious Disease"/>
            <person name="Wu L."/>
            <person name="Ma J."/>
        </authorList>
    </citation>
    <scope>NUCLEOTIDE SEQUENCE [LARGE SCALE GENOMIC DNA]</scope>
    <source>
        <strain evidence="9">CGMCC 1.15399</strain>
    </source>
</reference>
<dbReference type="PANTHER" id="PTHR43133">
    <property type="entry name" value="RNA POLYMERASE ECF-TYPE SIGMA FACTO"/>
    <property type="match status" value="1"/>
</dbReference>
<keyword evidence="9" id="KW-1185">Reference proteome</keyword>
<evidence type="ECO:0000256" key="2">
    <source>
        <dbReference type="ARBA" id="ARBA00023015"/>
    </source>
</evidence>
<dbReference type="CDD" id="cd06171">
    <property type="entry name" value="Sigma70_r4"/>
    <property type="match status" value="1"/>
</dbReference>
<gene>
    <name evidence="8" type="ORF">ACFSJ0_51810</name>
</gene>
<comment type="similarity">
    <text evidence="1">Belongs to the sigma-70 factor family. ECF subfamily.</text>
</comment>
<dbReference type="NCBIfam" id="TIGR02937">
    <property type="entry name" value="sigma70-ECF"/>
    <property type="match status" value="1"/>
</dbReference>
<evidence type="ECO:0000256" key="5">
    <source>
        <dbReference type="ARBA" id="ARBA00023163"/>
    </source>
</evidence>
<dbReference type="InterPro" id="IPR013249">
    <property type="entry name" value="RNA_pol_sigma70_r4_t2"/>
</dbReference>
<keyword evidence="2" id="KW-0805">Transcription regulation</keyword>
<feature type="domain" description="RNA polymerase sigma factor 70 region 4 type 2" evidence="7">
    <location>
        <begin position="138"/>
        <end position="184"/>
    </location>
</feature>
<dbReference type="Proteomes" id="UP001597097">
    <property type="component" value="Unassembled WGS sequence"/>
</dbReference>
<dbReference type="EMBL" id="JBHUCM010000048">
    <property type="protein sequence ID" value="MFD1545608.1"/>
    <property type="molecule type" value="Genomic_DNA"/>
</dbReference>
<evidence type="ECO:0000313" key="8">
    <source>
        <dbReference type="EMBL" id="MFD1545608.1"/>
    </source>
</evidence>
<comment type="caution">
    <text evidence="8">The sequence shown here is derived from an EMBL/GenBank/DDBJ whole genome shotgun (WGS) entry which is preliminary data.</text>
</comment>
<dbReference type="InterPro" id="IPR007627">
    <property type="entry name" value="RNA_pol_sigma70_r2"/>
</dbReference>
<evidence type="ECO:0000313" key="9">
    <source>
        <dbReference type="Proteomes" id="UP001597097"/>
    </source>
</evidence>
<dbReference type="Pfam" id="PF08281">
    <property type="entry name" value="Sigma70_r4_2"/>
    <property type="match status" value="1"/>
</dbReference>
<name>A0ABW4GTC4_9ACTN</name>